<keyword evidence="4" id="KW-1185">Reference proteome</keyword>
<protein>
    <recommendedName>
        <fullName evidence="2">HD domain-containing protein</fullName>
    </recommendedName>
</protein>
<feature type="domain" description="HD" evidence="2">
    <location>
        <begin position="197"/>
        <end position="320"/>
    </location>
</feature>
<dbReference type="Proteomes" id="UP000218887">
    <property type="component" value="Unassembled WGS sequence"/>
</dbReference>
<dbReference type="Gene3D" id="1.10.3210.10">
    <property type="entry name" value="Hypothetical protein af1432"/>
    <property type="match status" value="1"/>
</dbReference>
<dbReference type="InterPro" id="IPR006674">
    <property type="entry name" value="HD_domain"/>
</dbReference>
<evidence type="ECO:0000313" key="4">
    <source>
        <dbReference type="Proteomes" id="UP000218887"/>
    </source>
</evidence>
<evidence type="ECO:0000259" key="2">
    <source>
        <dbReference type="Pfam" id="PF01966"/>
    </source>
</evidence>
<dbReference type="EMBL" id="NPOA01000004">
    <property type="protein sequence ID" value="PAV30320.1"/>
    <property type="molecule type" value="Genomic_DNA"/>
</dbReference>
<dbReference type="SUPFAM" id="SSF109604">
    <property type="entry name" value="HD-domain/PDEase-like"/>
    <property type="match status" value="1"/>
</dbReference>
<dbReference type="InterPro" id="IPR003607">
    <property type="entry name" value="HD/PDEase_dom"/>
</dbReference>
<comment type="caution">
    <text evidence="3">The sequence shown here is derived from an EMBL/GenBank/DDBJ whole genome shotgun (WGS) entry which is preliminary data.</text>
</comment>
<dbReference type="OrthoDB" id="9805698at2"/>
<reference evidence="3 4" key="1">
    <citation type="submission" date="2017-08" db="EMBL/GenBank/DDBJ databases">
        <title>Virgibacillus indicus sp. nov. and Virgibacillus profoundi sp. nov, two moderately halophilic bacteria isolated from marine sediment by using the Microfluidic Streak Plate.</title>
        <authorList>
            <person name="Xu B."/>
            <person name="Hu B."/>
            <person name="Wang J."/>
            <person name="Zhu Y."/>
            <person name="Huang L."/>
            <person name="Du W."/>
            <person name="Huang Y."/>
        </authorList>
    </citation>
    <scope>NUCLEOTIDE SEQUENCE [LARGE SCALE GENOMIC DNA]</scope>
    <source>
        <strain evidence="3 4">IO3-P3-H5</strain>
    </source>
</reference>
<dbReference type="InterPro" id="IPR027417">
    <property type="entry name" value="P-loop_NTPase"/>
</dbReference>
<evidence type="ECO:0000256" key="1">
    <source>
        <dbReference type="ARBA" id="ARBA00022741"/>
    </source>
</evidence>
<sequence length="324" mass="37887">MTKLIVMVGLPASFKSTYAKQLAKEHNATILSSDDIREELLNDVNNQDNNSKVFEVMNKRAKQLLQKGNNVILDATNINRKRRKHLINHELKMADEKIVYYMNTHVDDCVESDLNRDRSVGKEVIMKMYKSMQIPVKNEGWDEVVIINPEMNEAHEERKTLENIITQNKNYETVMSTLSHYMNDFKKIHELPHDSKYHSFSVSRHTYHVFDYIRDRTDDLRLLWAALFHDVGKGYTKSFINYKGEKTRYASFLGHENISAQIALYALLELGYDTEFATRVSALCQFHMYLMSAGDKKMNEIQEMLGNDLYEDLMILHWADMQAK</sequence>
<organism evidence="3 4">
    <name type="scientific">Virgibacillus profundi</name>
    <dbReference type="NCBI Taxonomy" id="2024555"/>
    <lineage>
        <taxon>Bacteria</taxon>
        <taxon>Bacillati</taxon>
        <taxon>Bacillota</taxon>
        <taxon>Bacilli</taxon>
        <taxon>Bacillales</taxon>
        <taxon>Bacillaceae</taxon>
        <taxon>Virgibacillus</taxon>
    </lineage>
</organism>
<accession>A0A2A2IGQ1</accession>
<dbReference type="PANTHER" id="PTHR47545">
    <property type="entry name" value="MULTIFUNCTIONAL CCA PROTEIN"/>
    <property type="match status" value="1"/>
</dbReference>
<name>A0A2A2IGQ1_9BACI</name>
<dbReference type="SUPFAM" id="SSF52540">
    <property type="entry name" value="P-loop containing nucleoside triphosphate hydrolases"/>
    <property type="match status" value="1"/>
</dbReference>
<keyword evidence="1" id="KW-0547">Nucleotide-binding</keyword>
<proteinExistence type="predicted"/>
<dbReference type="InterPro" id="IPR006675">
    <property type="entry name" value="HDIG_dom"/>
</dbReference>
<dbReference type="Gene3D" id="3.40.50.300">
    <property type="entry name" value="P-loop containing nucleotide triphosphate hydrolases"/>
    <property type="match status" value="1"/>
</dbReference>
<dbReference type="AlphaFoldDB" id="A0A2A2IGQ1"/>
<dbReference type="NCBIfam" id="TIGR00277">
    <property type="entry name" value="HDIG"/>
    <property type="match status" value="1"/>
</dbReference>
<gene>
    <name evidence="3" type="ORF">CIL05_07570</name>
</gene>
<dbReference type="InterPro" id="IPR050124">
    <property type="entry name" value="tRNA_CCA-adding_enzyme"/>
</dbReference>
<evidence type="ECO:0000313" key="3">
    <source>
        <dbReference type="EMBL" id="PAV30320.1"/>
    </source>
</evidence>
<dbReference type="Pfam" id="PF13671">
    <property type="entry name" value="AAA_33"/>
    <property type="match status" value="1"/>
</dbReference>
<dbReference type="CDD" id="cd00077">
    <property type="entry name" value="HDc"/>
    <property type="match status" value="1"/>
</dbReference>
<dbReference type="RefSeq" id="WP_095654922.1">
    <property type="nucleotide sequence ID" value="NZ_NPOA01000004.1"/>
</dbReference>
<dbReference type="Pfam" id="PF01966">
    <property type="entry name" value="HD"/>
    <property type="match status" value="1"/>
</dbReference>
<dbReference type="GO" id="GO:0000166">
    <property type="term" value="F:nucleotide binding"/>
    <property type="evidence" value="ECO:0007669"/>
    <property type="project" value="UniProtKB-KW"/>
</dbReference>